<evidence type="ECO:0000313" key="3">
    <source>
        <dbReference type="Proteomes" id="UP000308181"/>
    </source>
</evidence>
<dbReference type="PANTHER" id="PTHR41386">
    <property type="entry name" value="INTEGRAL MEMBRANE PROTEIN-RELATED"/>
    <property type="match status" value="1"/>
</dbReference>
<dbReference type="EMBL" id="SWBP01000005">
    <property type="protein sequence ID" value="TKB96204.1"/>
    <property type="molecule type" value="Genomic_DNA"/>
</dbReference>
<dbReference type="InterPro" id="IPR010406">
    <property type="entry name" value="DUF1003"/>
</dbReference>
<accession>A0A4U1BVJ1</accession>
<keyword evidence="1" id="KW-1133">Transmembrane helix</keyword>
<protein>
    <submittedName>
        <fullName evidence="2">DUF1003 domain-containing protein</fullName>
    </submittedName>
</protein>
<dbReference type="OrthoDB" id="9795736at2"/>
<dbReference type="AlphaFoldDB" id="A0A4U1BVJ1"/>
<dbReference type="PANTHER" id="PTHR41386:SF1">
    <property type="entry name" value="MEMBRANE PROTEIN"/>
    <property type="match status" value="1"/>
</dbReference>
<organism evidence="2 3">
    <name type="scientific">Pedobacter cryophilus</name>
    <dbReference type="NCBI Taxonomy" id="2571271"/>
    <lineage>
        <taxon>Bacteria</taxon>
        <taxon>Pseudomonadati</taxon>
        <taxon>Bacteroidota</taxon>
        <taxon>Sphingobacteriia</taxon>
        <taxon>Sphingobacteriales</taxon>
        <taxon>Sphingobacteriaceae</taxon>
        <taxon>Pedobacter</taxon>
    </lineage>
</organism>
<evidence type="ECO:0000313" key="2">
    <source>
        <dbReference type="EMBL" id="TKB96204.1"/>
    </source>
</evidence>
<reference evidence="2 3" key="1">
    <citation type="submission" date="2019-04" db="EMBL/GenBank/DDBJ databases">
        <title>Pedobacter sp. AR-3-17 sp. nov., isolated from Arctic soil.</title>
        <authorList>
            <person name="Dahal R.H."/>
            <person name="Kim D.-U."/>
        </authorList>
    </citation>
    <scope>NUCLEOTIDE SEQUENCE [LARGE SCALE GENOMIC DNA]</scope>
    <source>
        <strain evidence="2 3">AR-3-17</strain>
    </source>
</reference>
<dbReference type="Pfam" id="PF06210">
    <property type="entry name" value="DUF1003"/>
    <property type="match status" value="1"/>
</dbReference>
<comment type="caution">
    <text evidence="2">The sequence shown here is derived from an EMBL/GenBank/DDBJ whole genome shotgun (WGS) entry which is preliminary data.</text>
</comment>
<keyword evidence="1" id="KW-0472">Membrane</keyword>
<keyword evidence="3" id="KW-1185">Reference proteome</keyword>
<keyword evidence="1" id="KW-0812">Transmembrane</keyword>
<gene>
    <name evidence="2" type="ORF">FA046_13530</name>
</gene>
<feature type="transmembrane region" description="Helical" evidence="1">
    <location>
        <begin position="67"/>
        <end position="87"/>
    </location>
</feature>
<name>A0A4U1BVJ1_9SPHI</name>
<sequence>MAKKKNYRELLKTNNKNLSKLHDIVVKALEEEQLISQKILDKQQDIKPTAGEKLADKVATFGGSWKFIIIFTVFLVIWMIINVIALSNKGFDPYPFILLNLILSSIAALQAPVIMMSQNRKESRDRERAQDDYMVNLKSEIEIRHLHEKIDLLIAEQMKDLFEIQQAQMDNIEALDKKVREHLKKNP</sequence>
<dbReference type="Proteomes" id="UP000308181">
    <property type="component" value="Unassembled WGS sequence"/>
</dbReference>
<feature type="transmembrane region" description="Helical" evidence="1">
    <location>
        <begin position="93"/>
        <end position="116"/>
    </location>
</feature>
<evidence type="ECO:0000256" key="1">
    <source>
        <dbReference type="SAM" id="Phobius"/>
    </source>
</evidence>
<dbReference type="RefSeq" id="WP_136827071.1">
    <property type="nucleotide sequence ID" value="NZ_SWBP01000005.1"/>
</dbReference>
<proteinExistence type="predicted"/>